<feature type="compositionally biased region" description="Pro residues" evidence="4">
    <location>
        <begin position="350"/>
        <end position="359"/>
    </location>
</feature>
<evidence type="ECO:0000256" key="3">
    <source>
        <dbReference type="ARBA" id="ARBA00023212"/>
    </source>
</evidence>
<feature type="region of interest" description="Disordered" evidence="4">
    <location>
        <begin position="1"/>
        <end position="32"/>
    </location>
</feature>
<dbReference type="Pfam" id="PF13516">
    <property type="entry name" value="LRR_6"/>
    <property type="match status" value="3"/>
</dbReference>
<name>A0A1M2VHF9_TRAPU</name>
<gene>
    <name evidence="5" type="ORF">TRAPUB_2058</name>
</gene>
<feature type="compositionally biased region" description="Basic and acidic residues" evidence="4">
    <location>
        <begin position="859"/>
        <end position="869"/>
    </location>
</feature>
<dbReference type="InterPro" id="IPR052410">
    <property type="entry name" value="DRC5"/>
</dbReference>
<dbReference type="InterPro" id="IPR032675">
    <property type="entry name" value="LRR_dom_sf"/>
</dbReference>
<dbReference type="SUPFAM" id="SSF52047">
    <property type="entry name" value="RNI-like"/>
    <property type="match status" value="1"/>
</dbReference>
<feature type="compositionally biased region" description="Acidic residues" evidence="4">
    <location>
        <begin position="841"/>
        <end position="855"/>
    </location>
</feature>
<dbReference type="InterPro" id="IPR001611">
    <property type="entry name" value="Leu-rich_rpt"/>
</dbReference>
<feature type="region of interest" description="Disordered" evidence="4">
    <location>
        <begin position="659"/>
        <end position="678"/>
    </location>
</feature>
<feature type="region of interest" description="Disordered" evidence="4">
    <location>
        <begin position="841"/>
        <end position="913"/>
    </location>
</feature>
<organism evidence="5 6">
    <name type="scientific">Trametes pubescens</name>
    <name type="common">White-rot fungus</name>
    <dbReference type="NCBI Taxonomy" id="154538"/>
    <lineage>
        <taxon>Eukaryota</taxon>
        <taxon>Fungi</taxon>
        <taxon>Dikarya</taxon>
        <taxon>Basidiomycota</taxon>
        <taxon>Agaricomycotina</taxon>
        <taxon>Agaricomycetes</taxon>
        <taxon>Polyporales</taxon>
        <taxon>Polyporaceae</taxon>
        <taxon>Trametes</taxon>
    </lineage>
</organism>
<evidence type="ECO:0000313" key="6">
    <source>
        <dbReference type="Proteomes" id="UP000184267"/>
    </source>
</evidence>
<comment type="subcellular location">
    <subcellularLocation>
        <location evidence="1">Cytoplasm</location>
        <location evidence="1">Cytoskeleton</location>
    </subcellularLocation>
</comment>
<feature type="region of interest" description="Disordered" evidence="4">
    <location>
        <begin position="329"/>
        <end position="460"/>
    </location>
</feature>
<comment type="caution">
    <text evidence="5">The sequence shown here is derived from an EMBL/GenBank/DDBJ whole genome shotgun (WGS) entry which is preliminary data.</text>
</comment>
<dbReference type="OMA" id="MARMCRD"/>
<dbReference type="OrthoDB" id="120976at2759"/>
<keyword evidence="2" id="KW-0963">Cytoplasm</keyword>
<dbReference type="SMART" id="SM00368">
    <property type="entry name" value="LRR_RI"/>
    <property type="match status" value="8"/>
</dbReference>
<evidence type="ECO:0000313" key="5">
    <source>
        <dbReference type="EMBL" id="OJT07027.1"/>
    </source>
</evidence>
<feature type="compositionally biased region" description="Basic and acidic residues" evidence="4">
    <location>
        <begin position="83"/>
        <end position="97"/>
    </location>
</feature>
<proteinExistence type="predicted"/>
<evidence type="ECO:0000256" key="2">
    <source>
        <dbReference type="ARBA" id="ARBA00022490"/>
    </source>
</evidence>
<accession>A0A1M2VHF9</accession>
<feature type="region of interest" description="Disordered" evidence="4">
    <location>
        <begin position="739"/>
        <end position="762"/>
    </location>
</feature>
<dbReference type="PANTHER" id="PTHR24107">
    <property type="entry name" value="YNEIN REGULATORY COMPLEX SUBUNIT 5"/>
    <property type="match status" value="1"/>
</dbReference>
<dbReference type="Gene3D" id="3.80.10.10">
    <property type="entry name" value="Ribonuclease Inhibitor"/>
    <property type="match status" value="3"/>
</dbReference>
<feature type="compositionally biased region" description="Polar residues" evidence="4">
    <location>
        <begin position="742"/>
        <end position="751"/>
    </location>
</feature>
<keyword evidence="6" id="KW-1185">Reference proteome</keyword>
<feature type="region of interest" description="Disordered" evidence="4">
    <location>
        <begin position="73"/>
        <end position="114"/>
    </location>
</feature>
<dbReference type="AlphaFoldDB" id="A0A1M2VHF9"/>
<feature type="compositionally biased region" description="Low complexity" evidence="4">
    <location>
        <begin position="336"/>
        <end position="349"/>
    </location>
</feature>
<dbReference type="GO" id="GO:0005856">
    <property type="term" value="C:cytoskeleton"/>
    <property type="evidence" value="ECO:0007669"/>
    <property type="project" value="UniProtKB-SubCell"/>
</dbReference>
<reference evidence="5 6" key="1">
    <citation type="submission" date="2016-10" db="EMBL/GenBank/DDBJ databases">
        <title>Genome sequence of the basidiomycete white-rot fungus Trametes pubescens.</title>
        <authorList>
            <person name="Makela M.R."/>
            <person name="Granchi Z."/>
            <person name="Peng M."/>
            <person name="De Vries R.P."/>
            <person name="Grigoriev I."/>
            <person name="Riley R."/>
            <person name="Hilden K."/>
        </authorList>
    </citation>
    <scope>NUCLEOTIDE SEQUENCE [LARGE SCALE GENOMIC DNA]</scope>
    <source>
        <strain evidence="5 6">FBCC735</strain>
    </source>
</reference>
<protein>
    <submittedName>
        <fullName evidence="5">Protein phosphatase 1 regulatory subunit 37</fullName>
    </submittedName>
</protein>
<evidence type="ECO:0000256" key="4">
    <source>
        <dbReference type="SAM" id="MobiDB-lite"/>
    </source>
</evidence>
<dbReference type="Proteomes" id="UP000184267">
    <property type="component" value="Unassembled WGS sequence"/>
</dbReference>
<feature type="compositionally biased region" description="Low complexity" evidence="4">
    <location>
        <begin position="405"/>
        <end position="419"/>
    </location>
</feature>
<dbReference type="PANTHER" id="PTHR24107:SF2">
    <property type="entry name" value="NLR FAMILY CARD DOMAIN CONTAINING 3"/>
    <property type="match status" value="1"/>
</dbReference>
<sequence>MLSPSASSSAVTIPTPGKSILKRPPPPQPSFFARISKILPTQSQQPDAAKDEASTLKRAHFILPEMTMIYPIMSTNPPSTPSLKEEKRSIEEREAERRRRVVRGSPSNAESSAEDDWWSMDKVEAFYRECCTGREEIPDPAISAAFKRAANATPRTVDLSGIQLNLGSASVLSDVFTIEWGLRKLVFKECDLDEIILKPLLHALLIPGTLTFLSVSSNRRLKATAFRLIGAYVTKARSLQFLDLAQNALDKKAIEYIAAALPAAPTLGLVSLRLDDCSLKPQALDALAHSVRVSSLRNISLRHNRISATGAVAIALMIKDYPDRFPATSADSVPNSPVTSLSSLASLTPPATPLSPSQPLPSLNGSSTSLAPPTRAGPVLPPPRHPATLPQTTYTPYIPRSRRGPSVPTPSNTNPLSPSGRPVPIITSSAQGGVTARIPPPPAHPSQSNGHARGTETPIKHGPSVALLEQVRALDNLPRLGALRTLDLKGNDIRNGITYIAQVLKRNRTLKVLNLSENKLDVLGLVSIAEALKYNSCLETLDLSKNPCCGPGLEGIQSLRTAFTLNAALKRLFLSSTGMTSAGAIALAEFLPESASLLHLDLTMNNLDLAGVMALSSGLKSNHVMRCMDLNIPPTDEEMARMCRDILETCIRNTEEAERATLGDASSGQSGRGEAKGVWGMIEQSELAKSIREDDKKKVDEQLDVLPSLRRDPTNILSAAQTESDVVLQARSRKSELEALLAQSSGSSSPARRTLDPNSEMVKSTRELVKSVVALIERTSDPSQLEMLLALNDDLMMLLGRLEPRPEPLKIQGLGILLGNGDVMGNGHSEVIATNGHASLEEAEPDDDDDDDDEPITPRVDKGKGRAEPEPEPQESVLSPTFLITESDDEDGETAARSPECDVLEDVVSPVDL</sequence>
<keyword evidence="3" id="KW-0206">Cytoskeleton</keyword>
<evidence type="ECO:0000256" key="1">
    <source>
        <dbReference type="ARBA" id="ARBA00004245"/>
    </source>
</evidence>
<feature type="compositionally biased region" description="Polar residues" evidence="4">
    <location>
        <begin position="1"/>
        <end position="12"/>
    </location>
</feature>
<dbReference type="EMBL" id="MNAD01001225">
    <property type="protein sequence ID" value="OJT07027.1"/>
    <property type="molecule type" value="Genomic_DNA"/>
</dbReference>